<evidence type="ECO:0000313" key="1">
    <source>
        <dbReference type="EMBL" id="KAJ2980427.1"/>
    </source>
</evidence>
<dbReference type="Proteomes" id="UP001143910">
    <property type="component" value="Unassembled WGS sequence"/>
</dbReference>
<organism evidence="1 2">
    <name type="scientific">Zarea fungicola</name>
    <dbReference type="NCBI Taxonomy" id="93591"/>
    <lineage>
        <taxon>Eukaryota</taxon>
        <taxon>Fungi</taxon>
        <taxon>Dikarya</taxon>
        <taxon>Ascomycota</taxon>
        <taxon>Pezizomycotina</taxon>
        <taxon>Sordariomycetes</taxon>
        <taxon>Hypocreomycetidae</taxon>
        <taxon>Hypocreales</taxon>
        <taxon>Cordycipitaceae</taxon>
        <taxon>Zarea</taxon>
    </lineage>
</organism>
<proteinExistence type="predicted"/>
<protein>
    <submittedName>
        <fullName evidence="1">Uncharacterized protein</fullName>
    </submittedName>
</protein>
<accession>A0ACC1NMC0</accession>
<name>A0ACC1NMC0_9HYPO</name>
<comment type="caution">
    <text evidence="1">The sequence shown here is derived from an EMBL/GenBank/DDBJ whole genome shotgun (WGS) entry which is preliminary data.</text>
</comment>
<keyword evidence="2" id="KW-1185">Reference proteome</keyword>
<evidence type="ECO:0000313" key="2">
    <source>
        <dbReference type="Proteomes" id="UP001143910"/>
    </source>
</evidence>
<reference evidence="1" key="1">
    <citation type="submission" date="2022-08" db="EMBL/GenBank/DDBJ databases">
        <title>Genome Sequence of Lecanicillium fungicola.</title>
        <authorList>
            <person name="Buettner E."/>
        </authorList>
    </citation>
    <scope>NUCLEOTIDE SEQUENCE</scope>
    <source>
        <strain evidence="1">Babe33</strain>
    </source>
</reference>
<sequence>MDKKDTEAVSKGCSTCSKRRIRCDGGRPTCLKCAKKGLDCPGYGPRLRWADGVAVRGKLKGQRVPLAQEAPAPARKDRMLAPSCHQMQLQTIAAPDNIQITLANSLPQFIEYYDKNLAGLMVWVDSAENDYRRRVLPRVMNTPGLRLAVAAFASHHGSSRFQHAMELFPEAARDACLGMIHNRVQDMTSRLSDGAELDSQADIADAEWMLACILMIACYEMSNSQASAAEGHRLAARTLVNVFGSKNGYNNGLFAFLRNQLAIYDILVSTTSFILDDIRNTIMPTPGAKNVLFADYLTYLHQVTLTSRQLLPAPVETDALLHNVDFAPETVRSKFTQARGATLIAAGKLGIERASIRRDFVRLVDVYHYAAVLYSYRCLGYATPDNPDWQATVDKLFEQLVRFDNPSICIQNLPWPVFVAGTECWGHEERQQTVRELLGTILSATSFRHYEGVLGFLDGFWSGSQPDWRPLAQELQMKGFRILVI</sequence>
<gene>
    <name evidence="1" type="ORF">NQ176_g2648</name>
</gene>
<dbReference type="EMBL" id="JANJQO010000200">
    <property type="protein sequence ID" value="KAJ2980427.1"/>
    <property type="molecule type" value="Genomic_DNA"/>
</dbReference>